<proteinExistence type="predicted"/>
<name>A0ABX7BCV0_9PROT</name>
<keyword evidence="1" id="KW-0460">Magnesium</keyword>
<dbReference type="InterPro" id="IPR012184">
    <property type="entry name" value="Bifunc_Mopterin-bd"/>
</dbReference>
<dbReference type="InterPro" id="IPR001453">
    <property type="entry name" value="MoaB/Mog_dom"/>
</dbReference>
<evidence type="ECO:0000313" key="3">
    <source>
        <dbReference type="EMBL" id="QQP92229.1"/>
    </source>
</evidence>
<dbReference type="Proteomes" id="UP000595197">
    <property type="component" value="Chromosome"/>
</dbReference>
<dbReference type="Gene3D" id="3.90.550.10">
    <property type="entry name" value="Spore Coat Polysaccharide Biosynthesis Protein SpsA, Chain A"/>
    <property type="match status" value="1"/>
</dbReference>
<evidence type="ECO:0000313" key="4">
    <source>
        <dbReference type="Proteomes" id="UP000595197"/>
    </source>
</evidence>
<sequence length="540" mass="55655">MRFGQVSPADAVGAILVHSVRADGIAFKKGRLLTAEDAAALERAGIGLVTSARLEDGDVGEDVAASRVARAAAGPGLDVAAAFTGRVNLFATAPGLCVVDVDRLDRLNLLDESVTVATLPASAPVEAAGMVATIKIIPFAAPEDVVSRAEEIAAHGGPLIRVAAFRPLRAALVQTRLAGMKESILDKTVGVTRDRLAAIGSELAGDIRVGHDEAAVAGAVAEAVSSGIDLLLIAGASAITDRRDVLPAGIERAGGEVEHFGMPVDPGNLLLLARAGGIPVLGLPGCARSPKLNGFDWVLQRLAAGIPVTRRDIMTMGAGGLLTEIPTRPLPRASTPAAEPQAPRAPRIAALILAAGQSRRMGALNKMIAEVDGKPMVAHVLEAVTASRAGPVTVVTGHDPEAVRAALAGHEIRFVHNPHYAEGLSTSLRAGIAALPGDVDGVLVCLGDMPRVGPETLNRLIAAYSPQEGRAICVPTVAGKRGNPVLWDRRFFAEMRDLAGDVGARHLIGLHANQVCEVAVDGDGVLLDIDTPEALQALNS</sequence>
<dbReference type="Gene3D" id="3.40.980.10">
    <property type="entry name" value="MoaB/Mog-like domain"/>
    <property type="match status" value="1"/>
</dbReference>
<dbReference type="PIRSF" id="PIRSF036626">
    <property type="entry name" value="MPTBd_MobAlike"/>
    <property type="match status" value="1"/>
</dbReference>
<dbReference type="SMART" id="SM00852">
    <property type="entry name" value="MoCF_biosynth"/>
    <property type="match status" value="1"/>
</dbReference>
<dbReference type="CDD" id="cd04182">
    <property type="entry name" value="GT_2_like_f"/>
    <property type="match status" value="1"/>
</dbReference>
<accession>A0ABX7BCV0</accession>
<feature type="domain" description="MoaB/Mog" evidence="2">
    <location>
        <begin position="171"/>
        <end position="304"/>
    </location>
</feature>
<organism evidence="3 4">
    <name type="scientific">Skermanella cutis</name>
    <dbReference type="NCBI Taxonomy" id="2775420"/>
    <lineage>
        <taxon>Bacteria</taxon>
        <taxon>Pseudomonadati</taxon>
        <taxon>Pseudomonadota</taxon>
        <taxon>Alphaproteobacteria</taxon>
        <taxon>Rhodospirillales</taxon>
        <taxon>Azospirillaceae</taxon>
        <taxon>Skermanella</taxon>
    </lineage>
</organism>
<gene>
    <name evidence="3" type="ORF">IGS68_13965</name>
</gene>
<keyword evidence="4" id="KW-1185">Reference proteome</keyword>
<dbReference type="SUPFAM" id="SSF53448">
    <property type="entry name" value="Nucleotide-diphospho-sugar transferases"/>
    <property type="match status" value="1"/>
</dbReference>
<dbReference type="EMBL" id="CP067420">
    <property type="protein sequence ID" value="QQP92229.1"/>
    <property type="molecule type" value="Genomic_DNA"/>
</dbReference>
<evidence type="ECO:0000256" key="1">
    <source>
        <dbReference type="ARBA" id="ARBA00022842"/>
    </source>
</evidence>
<dbReference type="SUPFAM" id="SSF53218">
    <property type="entry name" value="Molybdenum cofactor biosynthesis proteins"/>
    <property type="match status" value="1"/>
</dbReference>
<dbReference type="CDD" id="cd03522">
    <property type="entry name" value="MoeA_like"/>
    <property type="match status" value="1"/>
</dbReference>
<dbReference type="Pfam" id="PF12804">
    <property type="entry name" value="NTP_transf_3"/>
    <property type="match status" value="1"/>
</dbReference>
<dbReference type="InterPro" id="IPR029044">
    <property type="entry name" value="Nucleotide-diphossugar_trans"/>
</dbReference>
<dbReference type="RefSeq" id="WP_201080927.1">
    <property type="nucleotide sequence ID" value="NZ_CP067420.1"/>
</dbReference>
<dbReference type="InterPro" id="IPR036425">
    <property type="entry name" value="MoaB/Mog-like_dom_sf"/>
</dbReference>
<dbReference type="InterPro" id="IPR025877">
    <property type="entry name" value="MobA-like_NTP_Trfase"/>
</dbReference>
<dbReference type="PANTHER" id="PTHR43777">
    <property type="entry name" value="MOLYBDENUM COFACTOR CYTIDYLYLTRANSFERASE"/>
    <property type="match status" value="1"/>
</dbReference>
<evidence type="ECO:0000259" key="2">
    <source>
        <dbReference type="SMART" id="SM00852"/>
    </source>
</evidence>
<protein>
    <submittedName>
        <fullName evidence="3">Molybdopterin-binding/glycosyltransferase family 2 protein</fullName>
    </submittedName>
</protein>
<reference evidence="3" key="1">
    <citation type="submission" date="2021-02" db="EMBL/GenBank/DDBJ databases">
        <title>Skermanella TT6 skin isolate.</title>
        <authorList>
            <person name="Lee K."/>
            <person name="Ganzorig M."/>
        </authorList>
    </citation>
    <scope>NUCLEOTIDE SEQUENCE</scope>
    <source>
        <strain evidence="3">TT6</strain>
    </source>
</reference>
<dbReference type="PANTHER" id="PTHR43777:SF1">
    <property type="entry name" value="MOLYBDENUM COFACTOR CYTIDYLYLTRANSFERASE"/>
    <property type="match status" value="1"/>
</dbReference>